<dbReference type="AlphaFoldDB" id="A0A1G8WLG5"/>
<keyword evidence="4 7" id="KW-0812">Transmembrane</keyword>
<evidence type="ECO:0000256" key="4">
    <source>
        <dbReference type="ARBA" id="ARBA00022692"/>
    </source>
</evidence>
<dbReference type="PANTHER" id="PTHR30250:SF10">
    <property type="entry name" value="LIPOPOLYSACCHARIDE BIOSYNTHESIS PROTEIN WZXC"/>
    <property type="match status" value="1"/>
</dbReference>
<evidence type="ECO:0000256" key="5">
    <source>
        <dbReference type="ARBA" id="ARBA00022989"/>
    </source>
</evidence>
<feature type="transmembrane region" description="Helical" evidence="7">
    <location>
        <begin position="290"/>
        <end position="314"/>
    </location>
</feature>
<evidence type="ECO:0000313" key="9">
    <source>
        <dbReference type="Proteomes" id="UP000199382"/>
    </source>
</evidence>
<feature type="transmembrane region" description="Helical" evidence="7">
    <location>
        <begin position="142"/>
        <end position="164"/>
    </location>
</feature>
<accession>A0A1G8WLG5</accession>
<feature type="transmembrane region" description="Helical" evidence="7">
    <location>
        <begin position="110"/>
        <end position="130"/>
    </location>
</feature>
<keyword evidence="6 7" id="KW-0472">Membrane</keyword>
<dbReference type="Proteomes" id="UP000199382">
    <property type="component" value="Unassembled WGS sequence"/>
</dbReference>
<gene>
    <name evidence="8" type="ORF">SAMN04488026_102434</name>
</gene>
<evidence type="ECO:0000256" key="7">
    <source>
        <dbReference type="SAM" id="Phobius"/>
    </source>
</evidence>
<comment type="similarity">
    <text evidence="2">Belongs to the polysaccharide synthase family.</text>
</comment>
<feature type="transmembrane region" description="Helical" evidence="7">
    <location>
        <begin position="202"/>
        <end position="222"/>
    </location>
</feature>
<dbReference type="GO" id="GO:0005886">
    <property type="term" value="C:plasma membrane"/>
    <property type="evidence" value="ECO:0007669"/>
    <property type="project" value="UniProtKB-SubCell"/>
</dbReference>
<feature type="transmembrane region" description="Helical" evidence="7">
    <location>
        <begin position="320"/>
        <end position="339"/>
    </location>
</feature>
<feature type="transmembrane region" description="Helical" evidence="7">
    <location>
        <begin position="360"/>
        <end position="385"/>
    </location>
</feature>
<dbReference type="STRING" id="571298.SAMN04488026_102434"/>
<dbReference type="Pfam" id="PF13440">
    <property type="entry name" value="Polysacc_synt_3"/>
    <property type="match status" value="1"/>
</dbReference>
<keyword evidence="5 7" id="KW-1133">Transmembrane helix</keyword>
<keyword evidence="9" id="KW-1185">Reference proteome</keyword>
<keyword evidence="3" id="KW-1003">Cell membrane</keyword>
<evidence type="ECO:0000313" key="8">
    <source>
        <dbReference type="EMBL" id="SDJ79144.1"/>
    </source>
</evidence>
<proteinExistence type="inferred from homology"/>
<organism evidence="8 9">
    <name type="scientific">Aliiruegeria lutimaris</name>
    <dbReference type="NCBI Taxonomy" id="571298"/>
    <lineage>
        <taxon>Bacteria</taxon>
        <taxon>Pseudomonadati</taxon>
        <taxon>Pseudomonadota</taxon>
        <taxon>Alphaproteobacteria</taxon>
        <taxon>Rhodobacterales</taxon>
        <taxon>Roseobacteraceae</taxon>
        <taxon>Aliiruegeria</taxon>
    </lineage>
</organism>
<dbReference type="PANTHER" id="PTHR30250">
    <property type="entry name" value="PST FAMILY PREDICTED COLANIC ACID TRANSPORTER"/>
    <property type="match status" value="1"/>
</dbReference>
<dbReference type="InterPro" id="IPR050833">
    <property type="entry name" value="Poly_Biosynth_Transport"/>
</dbReference>
<protein>
    <submittedName>
        <fullName evidence="8">Membrane protein involved in the export of O-antigen and teichoic acid</fullName>
    </submittedName>
</protein>
<evidence type="ECO:0000256" key="3">
    <source>
        <dbReference type="ARBA" id="ARBA00022475"/>
    </source>
</evidence>
<reference evidence="8 9" key="1">
    <citation type="submission" date="2016-10" db="EMBL/GenBank/DDBJ databases">
        <authorList>
            <person name="de Groot N.N."/>
        </authorList>
    </citation>
    <scope>NUCLEOTIDE SEQUENCE [LARGE SCALE GENOMIC DNA]</scope>
    <source>
        <strain evidence="8 9">DSM 25294</strain>
    </source>
</reference>
<comment type="subcellular location">
    <subcellularLocation>
        <location evidence="1">Cell membrane</location>
        <topology evidence="1">Multi-pass membrane protein</topology>
    </subcellularLocation>
</comment>
<sequence length="413" mass="42911">MSASRTQKLTAWSVPLCVEALALARSVLLARLIGPEELGKAMMLALVLRLVEMLSDLGVERLLVQAPEGATERLQANLQGALLLRGMALALVLLALSPLLGLAFADGPQAQTYAALALVPFLRGFLHLDYRRAERIFNYRPLAIVELGAAAAMLAALGAALAAGLADHRVLPIALAAQAASQVALSHRVAHRRWQLSFERAGLMRAFAFGAPLALNAGLMFLTLQADRLIVAAGWSWSDLAIYGVAAQLAMLPAQIFGRAAGSLLLPALGRARDEARVETVARAALTRAALAGLAFALVFTTLAPAAIGLVYGATMAPNLALAAAFATAAGLRIARTPLSVLAVATGRTADTLRANSWRAAALLPGLAVLALAGPLSLFAATSALGEAAAALRGWQLAKLTARPSRTQTECPA</sequence>
<evidence type="ECO:0000256" key="2">
    <source>
        <dbReference type="ARBA" id="ARBA00007430"/>
    </source>
</evidence>
<evidence type="ECO:0000256" key="6">
    <source>
        <dbReference type="ARBA" id="ARBA00023136"/>
    </source>
</evidence>
<feature type="transmembrane region" description="Helical" evidence="7">
    <location>
        <begin position="82"/>
        <end position="104"/>
    </location>
</feature>
<dbReference type="OrthoDB" id="7605542at2"/>
<dbReference type="RefSeq" id="WP_093156471.1">
    <property type="nucleotide sequence ID" value="NZ_FNEK01000024.1"/>
</dbReference>
<dbReference type="EMBL" id="FNEK01000024">
    <property type="protein sequence ID" value="SDJ79144.1"/>
    <property type="molecule type" value="Genomic_DNA"/>
</dbReference>
<name>A0A1G8WLG5_9RHOB</name>
<evidence type="ECO:0000256" key="1">
    <source>
        <dbReference type="ARBA" id="ARBA00004651"/>
    </source>
</evidence>